<dbReference type="FunFam" id="3.40.50.300:FF:000511">
    <property type="entry name" value="ATP-binding cassette, sub-family A (ABC1), member 2"/>
    <property type="match status" value="1"/>
</dbReference>
<evidence type="ECO:0000256" key="18">
    <source>
        <dbReference type="ARBA" id="ARBA00068368"/>
    </source>
</evidence>
<keyword evidence="8" id="KW-0677">Repeat</keyword>
<comment type="function">
    <text evidence="17">Probable lipid transporter that modulates cholesterol sequestration in the late endosome/lysosome by regulating the intracellular sphingolipid metabolism, in turn participates in cholesterol homeostasis. May alter the transbilayer distribution of ceramide in the intraluminal membrane lipid bilayer, favoring its retention in the outer leaflet that results in increased acid ceramidase activity in the late endosome/lysosome, facilitating ceramide deacylation to sphingosine leading to the sequestration of free cholesterol in lysosomes. In addition regulates amyloid-beta production either by activating a signaling pathway that regulates amyloid precursor protein transcription through the modulation of sphingolipid metabolism or through its role in gamma-secretase processing of APP. May play a role in myelin formation.</text>
</comment>
<keyword evidence="4" id="KW-0813">Transport</keyword>
<keyword evidence="6" id="KW-0597">Phosphoprotein</keyword>
<comment type="subcellular location">
    <subcellularLocation>
        <location evidence="2">Endosome membrane</location>
    </subcellularLocation>
    <subcellularLocation>
        <location evidence="1">Lysosome membrane</location>
        <topology evidence="1">Multi-pass membrane protein</topology>
    </subcellularLocation>
</comment>
<keyword evidence="5" id="KW-0488">Methylation</keyword>
<dbReference type="Pfam" id="PF23321">
    <property type="entry name" value="R1_ABCA1"/>
    <property type="match status" value="1"/>
</dbReference>
<evidence type="ECO:0000256" key="6">
    <source>
        <dbReference type="ARBA" id="ARBA00022553"/>
    </source>
</evidence>
<keyword evidence="9" id="KW-0547">Nucleotide-binding</keyword>
<dbReference type="GO" id="GO:0140359">
    <property type="term" value="F:ABC-type transporter activity"/>
    <property type="evidence" value="ECO:0007669"/>
    <property type="project" value="InterPro"/>
</dbReference>
<sequence length="2493" mass="281837">MPAAKVVTMEKLHFKEKKTPRFQTYPLPSAGVIAVMQAFCDNGVRDDDGFINFPNSPITEFLSKLNNISQKNNFFQPDFAPNEMDEIPIIYKSIIEDPVAVHDSFIKAADMQVGDLIYNRTEFIDALTTNFSLPSGELETFLNSSLIPEKLYVLIFGKLPEEDLEFQYRMPSADATNNINEEEPDLNVIADTFTFNVLEHPSLQHLYDLLAYLERHKSKFKVVWSVVEKMFDPRLGVTFTNEDNNAIAEELKSIILSPSGLRELMCQENGLPSVFKYENEMITNKTLQLQNALCHMNETAMDNLSNALKKYLDVQKLRETLHLDDWNITLAQQRLKKLADDLIKFNEFEVALRQLSEIASSLPQDACLSLNDTTASNETSSEGTDGTSEQPKKAARSNPQYGLLRIWLGMQNTICGKQGNFPTSLPDDEEVDLDKLGMSKYQQEQIGILVHVLYSNPKVLYAPNNTDADEIIIKANETFELLATVSEYAQKMLNISEELRIFLAENTTDHSLSVLKQIHENFQKYPLFLHLFHSLPLEEFAGNTVIINKEVFLQQLDSIDNAACSWISLMSGLSLNMFQGFRTEEDLLDYFKHQAYFDNVTVLASVIFNMTEDGSMPNHMTYKIRQNASFTTTTNLVRSRFWFPGPRNWGYGYYQFGFVWIQDVLERAMISIYAGRDVTEPGSFIHQFPYPCYIQDQFLFMIEHVMPLCLAISWVYSVAMLVQNIVYEKEQRLKEVMKTMGLNSAVHWLAWFITSFLQMSITAACLTVILKYGLVLTYSNPLLIFLMLEIFVVANIAFSFLVSVVYSKAKLAAACAGIIYFLTYVPYMYIAVREEAAHDHIPVWLKSLASLLSTTAFGLGAKYFAFYEEVGVGVQWSNIAISPVEDDEYSLLSVAIMMLIDAILYSVLVWYIENVHPGSYGLPKPWYFPFTKTYWFGSMRGDSDCACFGNCWRFIKKHKKWGLSVIEDDQAHAMTSRSADSKYFEPDPSGLPLGVCIENLVKEYKSGNKVAVNKLSLNLYENQITSFLGHNGAGKTTTMSILTGLFPPSSGYATIYSHDIRTEMDFIRQSMGMCPQHNVLFEELTVEEHLWFYASLKGTEGSNLAEEMDKMIQDLNLPLKRHSKVSVLSGGMKRKLSVAIAFVGGSRVVILDEPTAGVDPYSRRAIWDLILKYKSGRTILLSTHHMDEADVLGDRIAIISNGQLRCCGTPLFLKNNLGDGYHLYIVKKEAETNLEKENIQNTVTSFITKHVASAYLASESKRELHYILPISELRKGSFEKLFSALESSMPSLGIASYGIKNTTLEEVFLKVAEKGLKEDNSTVSDSSLKQTNSSGFYDSVSPDLEENSPTNKLHEKSLTELSNSDQESGSIANSSTSNRKKSSDDRKADYYQLPPNHVTKDQDGLSEDVMKSNLGLEGCGSYKVEGKMLLFQQFTTILLKRFYCTKRNWKGIFSQILLPAFFVSIAMSVALTAPKVEDLPPLVLSTSQYYNYTQPQGNVIPYSRNRLDIDNVEDRWSQDADSEKVFATLYMPSGVGATCVLKSPFNNSFDEKMNFSARNYDLLSAFFEPSCESVFVPGLPLDNFVPPPPTNSPQMANLNNYTLIRATESPSKYYPTCHCSDDKTGFVCNDHYTDPPSFKVVTSDILLDISGQNEHEYFLYTTGLYRLRRYGAFSFGLIRDYVPQNFGKNAPPLFRKIAVRNIAKVWYNNKGYHSMPTYVNSMNNAILRANIPKSKGYPSAYGITVINHPMTDTSYLLSKDQILQGTDVLIAIFIIVAMSFVPASFVLFLVYERYTKAKHLQFVSGVDAVIYWVANYFWDMCSYVVPATCCVLILLIFDIPAYTSHKNFPAVVSLFLIYGWSITPVMYPVSFLFKEPSTAYIFLIVINLFVGITCVVTSFLLEVFSYDAYLGEVHKMLKTTFLLFPNYCLGRGLMDIAFNEYQNFFLFKTGQYDKMKSPFAWDLVTRNLVAMAFSGLVFFFITLLCEFNFLRKPKNLQVPVYSVDAEDEDVSLERKRVLTGQANADVLHLIDLTKIYNSKNRRKKLIAVNKLCLGVPEGECLGLLGVNGAGKSTTFKMLTGDTSVTAGDAFLNGFSIRKDLHKVQQFIGYCPQFDALYDELTAREHLILYSRFRGIPIKEEEKVIEWALKKLDLVNYADRVTGTYSGGNKRKLSTAIALLGAPRVIFLDEPTTGMDPYTRRFLWNLIIELVQSGHSVVLTSHSMEECEALCTRLAIMVNGHFKCLGSIQHLKNRFGEGYYITVRTEMGEHETIKRWFRKTFTDAKLKEQHYNLLQFELKSGCISLAYVFSKMESALQELPIEEYSVCQNTLDNVFINFVKQQSDGIRDPSLSPAFSPILSDLEEVLDDSPEIASSLTRSQVFINFVKQQSDGIRDPSLSPAFSPILSDLEEVLDDSPEIPSSLTRSQKRTLKFSGWISGLFGSEEQAVLPSFMIRTVSVQPIQQCAISAVKANACAMDDFFLSLLEEGKKHLLG</sequence>
<keyword evidence="10" id="KW-0967">Endosome</keyword>
<evidence type="ECO:0000256" key="21">
    <source>
        <dbReference type="SAM" id="Phobius"/>
    </source>
</evidence>
<feature type="transmembrane region" description="Helical" evidence="21">
    <location>
        <begin position="1768"/>
        <end position="1790"/>
    </location>
</feature>
<name>A0A8X6YB95_9ARAC</name>
<dbReference type="InterPro" id="IPR027417">
    <property type="entry name" value="P-loop_NTPase"/>
</dbReference>
<dbReference type="GO" id="GO:0010008">
    <property type="term" value="C:endosome membrane"/>
    <property type="evidence" value="ECO:0007669"/>
    <property type="project" value="UniProtKB-SubCell"/>
</dbReference>
<keyword evidence="16" id="KW-0458">Lysosome</keyword>
<feature type="transmembrane region" description="Helical" evidence="21">
    <location>
        <begin position="1824"/>
        <end position="1843"/>
    </location>
</feature>
<evidence type="ECO:0000256" key="5">
    <source>
        <dbReference type="ARBA" id="ARBA00022481"/>
    </source>
</evidence>
<feature type="transmembrane region" description="Helical" evidence="21">
    <location>
        <begin position="1963"/>
        <end position="1984"/>
    </location>
</feature>
<feature type="domain" description="ABC transporter" evidence="22">
    <location>
        <begin position="2027"/>
        <end position="2263"/>
    </location>
</feature>
<feature type="region of interest" description="Disordered" evidence="20">
    <location>
        <begin position="1319"/>
        <end position="1405"/>
    </location>
</feature>
<dbReference type="PANTHER" id="PTHR19229">
    <property type="entry name" value="ATP-BINDING CASSETTE TRANSPORTER SUBFAMILY A ABCA"/>
    <property type="match status" value="1"/>
</dbReference>
<dbReference type="CDD" id="cd03263">
    <property type="entry name" value="ABC_subfamily_A"/>
    <property type="match status" value="2"/>
</dbReference>
<dbReference type="SMART" id="SM00382">
    <property type="entry name" value="AAA"/>
    <property type="match status" value="2"/>
</dbReference>
<feature type="compositionally biased region" description="Polar residues" evidence="20">
    <location>
        <begin position="373"/>
        <end position="389"/>
    </location>
</feature>
<gene>
    <name evidence="23" type="primary">Abca2</name>
    <name evidence="23" type="ORF">TNIN_383071</name>
</gene>
<dbReference type="InterPro" id="IPR017871">
    <property type="entry name" value="ABC_transporter-like_CS"/>
</dbReference>
<feature type="transmembrane region" description="Helical" evidence="21">
    <location>
        <begin position="811"/>
        <end position="830"/>
    </location>
</feature>
<keyword evidence="7 21" id="KW-0812">Transmembrane</keyword>
<keyword evidence="15" id="KW-0325">Glycoprotein</keyword>
<feature type="transmembrane region" description="Helical" evidence="21">
    <location>
        <begin position="1850"/>
        <end position="1873"/>
    </location>
</feature>
<feature type="compositionally biased region" description="Polar residues" evidence="20">
    <location>
        <begin position="1359"/>
        <end position="1377"/>
    </location>
</feature>
<comment type="similarity">
    <text evidence="3">Belongs to the ABC transporter superfamily. ABCA family.</text>
</comment>
<dbReference type="GO" id="GO:0005319">
    <property type="term" value="F:lipid transporter activity"/>
    <property type="evidence" value="ECO:0007669"/>
    <property type="project" value="TreeGrafter"/>
</dbReference>
<protein>
    <recommendedName>
        <fullName evidence="18">ATP-binding cassette sub-family A member 2</fullName>
    </recommendedName>
    <alternativeName>
        <fullName evidence="19">ATP-binding cassette transporter 2</fullName>
    </alternativeName>
</protein>
<evidence type="ECO:0000256" key="10">
    <source>
        <dbReference type="ARBA" id="ARBA00022753"/>
    </source>
</evidence>
<evidence type="ECO:0000256" key="3">
    <source>
        <dbReference type="ARBA" id="ARBA00008869"/>
    </source>
</evidence>
<evidence type="ECO:0000256" key="15">
    <source>
        <dbReference type="ARBA" id="ARBA00023180"/>
    </source>
</evidence>
<evidence type="ECO:0000313" key="24">
    <source>
        <dbReference type="Proteomes" id="UP000886998"/>
    </source>
</evidence>
<dbReference type="PROSITE" id="PS50893">
    <property type="entry name" value="ABC_TRANSPORTER_2"/>
    <property type="match status" value="2"/>
</dbReference>
<evidence type="ECO:0000256" key="16">
    <source>
        <dbReference type="ARBA" id="ARBA00023228"/>
    </source>
</evidence>
<keyword evidence="11 23" id="KW-0067">ATP-binding</keyword>
<feature type="compositionally biased region" description="Polar residues" evidence="20">
    <location>
        <begin position="1321"/>
        <end position="1336"/>
    </location>
</feature>
<evidence type="ECO:0000259" key="22">
    <source>
        <dbReference type="PROSITE" id="PS50893"/>
    </source>
</evidence>
<evidence type="ECO:0000256" key="4">
    <source>
        <dbReference type="ARBA" id="ARBA00022448"/>
    </source>
</evidence>
<dbReference type="Proteomes" id="UP000886998">
    <property type="component" value="Unassembled WGS sequence"/>
</dbReference>
<dbReference type="GO" id="GO:0005524">
    <property type="term" value="F:ATP binding"/>
    <property type="evidence" value="ECO:0007669"/>
    <property type="project" value="UniProtKB-KW"/>
</dbReference>
<evidence type="ECO:0000256" key="2">
    <source>
        <dbReference type="ARBA" id="ARBA00004608"/>
    </source>
</evidence>
<feature type="transmembrane region" description="Helical" evidence="21">
    <location>
        <begin position="782"/>
        <end position="804"/>
    </location>
</feature>
<evidence type="ECO:0000256" key="1">
    <source>
        <dbReference type="ARBA" id="ARBA00004155"/>
    </source>
</evidence>
<dbReference type="SUPFAM" id="SSF52540">
    <property type="entry name" value="P-loop containing nucleoside triphosphate hydrolases"/>
    <property type="match status" value="2"/>
</dbReference>
<keyword evidence="13 21" id="KW-1133">Transmembrane helix</keyword>
<dbReference type="InterPro" id="IPR003439">
    <property type="entry name" value="ABC_transporter-like_ATP-bd"/>
</dbReference>
<feature type="transmembrane region" description="Helical" evidence="21">
    <location>
        <begin position="748"/>
        <end position="770"/>
    </location>
</feature>
<dbReference type="Pfam" id="PF12698">
    <property type="entry name" value="ABC2_membrane_3"/>
    <property type="match status" value="2"/>
</dbReference>
<evidence type="ECO:0000256" key="11">
    <source>
        <dbReference type="ARBA" id="ARBA00022840"/>
    </source>
</evidence>
<organism evidence="23 24">
    <name type="scientific">Trichonephila inaurata madagascariensis</name>
    <dbReference type="NCBI Taxonomy" id="2747483"/>
    <lineage>
        <taxon>Eukaryota</taxon>
        <taxon>Metazoa</taxon>
        <taxon>Ecdysozoa</taxon>
        <taxon>Arthropoda</taxon>
        <taxon>Chelicerata</taxon>
        <taxon>Arachnida</taxon>
        <taxon>Araneae</taxon>
        <taxon>Araneomorphae</taxon>
        <taxon>Entelegynae</taxon>
        <taxon>Araneoidea</taxon>
        <taxon>Nephilidae</taxon>
        <taxon>Trichonephila</taxon>
        <taxon>Trichonephila inaurata</taxon>
    </lineage>
</organism>
<dbReference type="GO" id="GO:0010556">
    <property type="term" value="P:regulation of macromolecule biosynthetic process"/>
    <property type="evidence" value="ECO:0007669"/>
    <property type="project" value="UniProtKB-ARBA"/>
</dbReference>
<dbReference type="PANTHER" id="PTHR19229:SF36">
    <property type="entry name" value="ATP-BINDING CASSETTE SUB-FAMILY A MEMBER 2"/>
    <property type="match status" value="1"/>
</dbReference>
<dbReference type="OrthoDB" id="10255969at2759"/>
<dbReference type="FunFam" id="3.40.50.300:FF:000612">
    <property type="entry name" value="ATP-binding cassette, sub-family A (ABC1), member 2"/>
    <property type="match status" value="1"/>
</dbReference>
<reference evidence="23" key="1">
    <citation type="submission" date="2020-08" db="EMBL/GenBank/DDBJ databases">
        <title>Multicomponent nature underlies the extraordinary mechanical properties of spider dragline silk.</title>
        <authorList>
            <person name="Kono N."/>
            <person name="Nakamura H."/>
            <person name="Mori M."/>
            <person name="Yoshida Y."/>
            <person name="Ohtoshi R."/>
            <person name="Malay A.D."/>
            <person name="Moran D.A.P."/>
            <person name="Tomita M."/>
            <person name="Numata K."/>
            <person name="Arakawa K."/>
        </authorList>
    </citation>
    <scope>NUCLEOTIDE SEQUENCE</scope>
</reference>
<dbReference type="EMBL" id="BMAV01017724">
    <property type="protein sequence ID" value="GFY69625.1"/>
    <property type="molecule type" value="Genomic_DNA"/>
</dbReference>
<evidence type="ECO:0000256" key="9">
    <source>
        <dbReference type="ARBA" id="ARBA00022741"/>
    </source>
</evidence>
<dbReference type="InterPro" id="IPR013525">
    <property type="entry name" value="ABC2_TM"/>
</dbReference>
<evidence type="ECO:0000256" key="19">
    <source>
        <dbReference type="ARBA" id="ARBA00083139"/>
    </source>
</evidence>
<evidence type="ECO:0000256" key="20">
    <source>
        <dbReference type="SAM" id="MobiDB-lite"/>
    </source>
</evidence>
<keyword evidence="14 21" id="KW-0472">Membrane</keyword>
<evidence type="ECO:0000256" key="14">
    <source>
        <dbReference type="ARBA" id="ARBA00023136"/>
    </source>
</evidence>
<dbReference type="Pfam" id="PF00005">
    <property type="entry name" value="ABC_tran"/>
    <property type="match status" value="2"/>
</dbReference>
<dbReference type="InterPro" id="IPR026082">
    <property type="entry name" value="ABCA"/>
</dbReference>
<keyword evidence="12" id="KW-1278">Translocase</keyword>
<feature type="domain" description="ABC transporter" evidence="22">
    <location>
        <begin position="995"/>
        <end position="1226"/>
    </location>
</feature>
<proteinExistence type="inferred from homology"/>
<dbReference type="InterPro" id="IPR003593">
    <property type="entry name" value="AAA+_ATPase"/>
</dbReference>
<evidence type="ECO:0000256" key="8">
    <source>
        <dbReference type="ARBA" id="ARBA00022737"/>
    </source>
</evidence>
<dbReference type="InterPro" id="IPR056264">
    <property type="entry name" value="R2_ABCA1-4-like"/>
</dbReference>
<dbReference type="PROSITE" id="PS00211">
    <property type="entry name" value="ABC_TRANSPORTER_1"/>
    <property type="match status" value="1"/>
</dbReference>
<feature type="transmembrane region" description="Helical" evidence="21">
    <location>
        <begin position="891"/>
        <end position="912"/>
    </location>
</feature>
<feature type="region of interest" description="Disordered" evidence="20">
    <location>
        <begin position="373"/>
        <end position="397"/>
    </location>
</feature>
<feature type="transmembrane region" description="Helical" evidence="21">
    <location>
        <begin position="705"/>
        <end position="727"/>
    </location>
</feature>
<feature type="transmembrane region" description="Helical" evidence="21">
    <location>
        <begin position="1879"/>
        <end position="1901"/>
    </location>
</feature>
<accession>A0A8X6YB95</accession>
<evidence type="ECO:0000256" key="13">
    <source>
        <dbReference type="ARBA" id="ARBA00022989"/>
    </source>
</evidence>
<evidence type="ECO:0000313" key="23">
    <source>
        <dbReference type="EMBL" id="GFY69625.1"/>
    </source>
</evidence>
<dbReference type="GO" id="GO:0005765">
    <property type="term" value="C:lysosomal membrane"/>
    <property type="evidence" value="ECO:0007669"/>
    <property type="project" value="UniProtKB-SubCell"/>
</dbReference>
<dbReference type="Gene3D" id="3.40.50.300">
    <property type="entry name" value="P-loop containing nucleotide triphosphate hydrolases"/>
    <property type="match status" value="2"/>
</dbReference>
<dbReference type="GO" id="GO:0016887">
    <property type="term" value="F:ATP hydrolysis activity"/>
    <property type="evidence" value="ECO:0007669"/>
    <property type="project" value="InterPro"/>
</dbReference>
<comment type="caution">
    <text evidence="23">The sequence shown here is derived from an EMBL/GenBank/DDBJ whole genome shotgun (WGS) entry which is preliminary data.</text>
</comment>
<evidence type="ECO:0000256" key="7">
    <source>
        <dbReference type="ARBA" id="ARBA00022692"/>
    </source>
</evidence>
<dbReference type="GO" id="GO:0051247">
    <property type="term" value="P:positive regulation of protein metabolic process"/>
    <property type="evidence" value="ECO:0007669"/>
    <property type="project" value="UniProtKB-ARBA"/>
</dbReference>
<keyword evidence="24" id="KW-1185">Reference proteome</keyword>
<evidence type="ECO:0000256" key="17">
    <source>
        <dbReference type="ARBA" id="ARBA00059684"/>
    </source>
</evidence>
<evidence type="ECO:0000256" key="12">
    <source>
        <dbReference type="ARBA" id="ARBA00022967"/>
    </source>
</evidence>